<dbReference type="GO" id="GO:0072527">
    <property type="term" value="P:pyrimidine-containing compound metabolic process"/>
    <property type="evidence" value="ECO:0007669"/>
    <property type="project" value="UniProtKB-ARBA"/>
</dbReference>
<comment type="catalytic activity">
    <reaction evidence="10 15">
        <text>2'-deoxycytidine + H2O + H(+) = 2'-deoxyuridine + NH4(+)</text>
        <dbReference type="Rhea" id="RHEA:13433"/>
        <dbReference type="ChEBI" id="CHEBI:15377"/>
        <dbReference type="ChEBI" id="CHEBI:15378"/>
        <dbReference type="ChEBI" id="CHEBI:15698"/>
        <dbReference type="ChEBI" id="CHEBI:16450"/>
        <dbReference type="ChEBI" id="CHEBI:28938"/>
        <dbReference type="EC" id="3.5.4.5"/>
    </reaction>
</comment>
<evidence type="ECO:0000256" key="1">
    <source>
        <dbReference type="ARBA" id="ARBA00001947"/>
    </source>
</evidence>
<proteinExistence type="inferred from homology"/>
<dbReference type="EMBL" id="JFAD01000029">
    <property type="protein sequence ID" value="EXU60934.1"/>
    <property type="molecule type" value="Genomic_DNA"/>
</dbReference>
<comment type="similarity">
    <text evidence="3 15">Belongs to the cytidine and deoxycytidylate deaminase family.</text>
</comment>
<evidence type="ECO:0000313" key="18">
    <source>
        <dbReference type="Proteomes" id="UP000020977"/>
    </source>
</evidence>
<evidence type="ECO:0000256" key="11">
    <source>
        <dbReference type="ARBA" id="ARBA00049558"/>
    </source>
</evidence>
<dbReference type="PANTHER" id="PTHR11644">
    <property type="entry name" value="CYTIDINE DEAMINASE"/>
    <property type="match status" value="1"/>
</dbReference>
<evidence type="ECO:0000256" key="8">
    <source>
        <dbReference type="ARBA" id="ARBA00022833"/>
    </source>
</evidence>
<dbReference type="Gene3D" id="3.40.140.10">
    <property type="entry name" value="Cytidine Deaminase, domain 2"/>
    <property type="match status" value="1"/>
</dbReference>
<dbReference type="InterPro" id="IPR016193">
    <property type="entry name" value="Cytidine_deaminase-like"/>
</dbReference>
<organism evidence="17 18">
    <name type="scientific">Mesomycoplasma ovipneumoniae 14811</name>
    <dbReference type="NCBI Taxonomy" id="1188239"/>
    <lineage>
        <taxon>Bacteria</taxon>
        <taxon>Bacillati</taxon>
        <taxon>Mycoplasmatota</taxon>
        <taxon>Mycoplasmoidales</taxon>
        <taxon>Metamycoplasmataceae</taxon>
        <taxon>Mesomycoplasma</taxon>
    </lineage>
</organism>
<dbReference type="PANTHER" id="PTHR11644:SF2">
    <property type="entry name" value="CYTIDINE DEAMINASE"/>
    <property type="match status" value="1"/>
</dbReference>
<evidence type="ECO:0000256" key="6">
    <source>
        <dbReference type="ARBA" id="ARBA00022723"/>
    </source>
</evidence>
<dbReference type="InterPro" id="IPR002125">
    <property type="entry name" value="CMP_dCMP_dom"/>
</dbReference>
<feature type="binding site" evidence="14">
    <location>
        <position position="51"/>
    </location>
    <ligand>
        <name>Zn(2+)</name>
        <dbReference type="ChEBI" id="CHEBI:29105"/>
        <note>catalytic</note>
    </ligand>
</feature>
<keyword evidence="7 15" id="KW-0378">Hydrolase</keyword>
<feature type="active site" description="Proton donor" evidence="12">
    <location>
        <position position="53"/>
    </location>
</feature>
<feature type="binding site" evidence="14">
    <location>
        <position position="87"/>
    </location>
    <ligand>
        <name>Zn(2+)</name>
        <dbReference type="ChEBI" id="CHEBI:29105"/>
        <note>catalytic</note>
    </ligand>
</feature>
<dbReference type="NCBIfam" id="TIGR01354">
    <property type="entry name" value="cyt_deam_tetra"/>
    <property type="match status" value="1"/>
</dbReference>
<dbReference type="CDD" id="cd01283">
    <property type="entry name" value="cytidine_deaminase"/>
    <property type="match status" value="1"/>
</dbReference>
<dbReference type="InterPro" id="IPR050202">
    <property type="entry name" value="Cyt/Deoxycyt_deaminase"/>
</dbReference>
<dbReference type="Proteomes" id="UP000020977">
    <property type="component" value="Unassembled WGS sequence"/>
</dbReference>
<evidence type="ECO:0000256" key="9">
    <source>
        <dbReference type="ARBA" id="ARBA00032005"/>
    </source>
</evidence>
<evidence type="ECO:0000256" key="14">
    <source>
        <dbReference type="PIRSR" id="PIRSR606262-3"/>
    </source>
</evidence>
<accession>A0A014L637</accession>
<dbReference type="GO" id="GO:0055086">
    <property type="term" value="P:nucleobase-containing small molecule metabolic process"/>
    <property type="evidence" value="ECO:0007669"/>
    <property type="project" value="UniProtKB-ARBA"/>
</dbReference>
<dbReference type="eggNOG" id="COG0295">
    <property type="taxonomic scope" value="Bacteria"/>
</dbReference>
<dbReference type="AlphaFoldDB" id="A0A014L637"/>
<evidence type="ECO:0000256" key="4">
    <source>
        <dbReference type="ARBA" id="ARBA00012783"/>
    </source>
</evidence>
<dbReference type="InterPro" id="IPR006262">
    <property type="entry name" value="Cyt_deam_tetra"/>
</dbReference>
<sequence>MEQIFESLKKLSKNAYCPYSNFPVASILLTKQDRTFEGINVENAVYPAGICAERVAIFQAIAQGVNPENFREIHIYSPKSSKFIVPCGQCLQVFVEFFSENVSIFLYNSKAEFIEKKLNQLLLLQFNKDFL</sequence>
<evidence type="ECO:0000313" key="17">
    <source>
        <dbReference type="EMBL" id="EXU60934.1"/>
    </source>
</evidence>
<feature type="binding site" evidence="14">
    <location>
        <position position="90"/>
    </location>
    <ligand>
        <name>Zn(2+)</name>
        <dbReference type="ChEBI" id="CHEBI:29105"/>
        <note>catalytic</note>
    </ligand>
</feature>
<evidence type="ECO:0000256" key="7">
    <source>
        <dbReference type="ARBA" id="ARBA00022801"/>
    </source>
</evidence>
<comment type="cofactor">
    <cofactor evidence="1 14 15">
        <name>Zn(2+)</name>
        <dbReference type="ChEBI" id="CHEBI:29105"/>
    </cofactor>
</comment>
<dbReference type="SUPFAM" id="SSF53927">
    <property type="entry name" value="Cytidine deaminase-like"/>
    <property type="match status" value="1"/>
</dbReference>
<dbReference type="GO" id="GO:0008270">
    <property type="term" value="F:zinc ion binding"/>
    <property type="evidence" value="ECO:0007669"/>
    <property type="project" value="UniProtKB-UniRule"/>
</dbReference>
<dbReference type="NCBIfam" id="NF004064">
    <property type="entry name" value="PRK05578.1"/>
    <property type="match status" value="1"/>
</dbReference>
<dbReference type="PATRIC" id="fig|1188239.3.peg.1303"/>
<dbReference type="RefSeq" id="WP_044284366.1">
    <property type="nucleotide sequence ID" value="NZ_JFAD01000029.1"/>
</dbReference>
<feature type="domain" description="CMP/dCMP-type deaminase" evidence="16">
    <location>
        <begin position="1"/>
        <end position="126"/>
    </location>
</feature>
<evidence type="ECO:0000256" key="10">
    <source>
        <dbReference type="ARBA" id="ARBA00049252"/>
    </source>
</evidence>
<dbReference type="GO" id="GO:0005829">
    <property type="term" value="C:cytosol"/>
    <property type="evidence" value="ECO:0007669"/>
    <property type="project" value="TreeGrafter"/>
</dbReference>
<comment type="caution">
    <text evidence="17">The sequence shown here is derived from an EMBL/GenBank/DDBJ whole genome shotgun (WGS) entry which is preliminary data.</text>
</comment>
<comment type="function">
    <text evidence="2 15">This enzyme scavenges exogenous and endogenous cytidine and 2'-deoxycytidine for UMP synthesis.</text>
</comment>
<evidence type="ECO:0000256" key="5">
    <source>
        <dbReference type="ARBA" id="ARBA00018266"/>
    </source>
</evidence>
<evidence type="ECO:0000256" key="12">
    <source>
        <dbReference type="PIRSR" id="PIRSR606262-1"/>
    </source>
</evidence>
<dbReference type="PROSITE" id="PS51747">
    <property type="entry name" value="CYT_DCMP_DEAMINASES_2"/>
    <property type="match status" value="1"/>
</dbReference>
<dbReference type="GO" id="GO:0004126">
    <property type="term" value="F:cytidine deaminase activity"/>
    <property type="evidence" value="ECO:0007669"/>
    <property type="project" value="UniProtKB-UniRule"/>
</dbReference>
<reference evidence="17 18" key="1">
    <citation type="submission" date="2014-03" db="EMBL/GenBank/DDBJ databases">
        <title>Genome sequence of Mycoplasma ovipneumoniae strain 14811.</title>
        <authorList>
            <person name="Sirand-Pugnet P."/>
            <person name="Breton M."/>
            <person name="Dordet-Frisoni E."/>
            <person name="Baranowski E."/>
            <person name="Barre A."/>
            <person name="Couture C."/>
            <person name="Dupuy V."/>
            <person name="Gaurivaud P."/>
            <person name="Jacob D."/>
            <person name="Lemaitre C."/>
            <person name="Manso-Silvan L."/>
            <person name="Nikolski M."/>
            <person name="Nouvel L.-X."/>
            <person name="Poumarat F."/>
            <person name="Tardy F."/>
            <person name="Thebault P."/>
            <person name="Theil S."/>
            <person name="Citti C."/>
            <person name="Thiaucourt F."/>
            <person name="Blanchard A."/>
        </authorList>
    </citation>
    <scope>NUCLEOTIDE SEQUENCE [LARGE SCALE GENOMIC DNA]</scope>
    <source>
        <strain evidence="17 18">14811</strain>
    </source>
</reference>
<feature type="binding site" evidence="13">
    <location>
        <begin position="40"/>
        <end position="46"/>
    </location>
    <ligand>
        <name>substrate</name>
    </ligand>
</feature>
<dbReference type="EC" id="3.5.4.5" evidence="4 15"/>
<comment type="catalytic activity">
    <reaction evidence="11 15">
        <text>cytidine + H2O + H(+) = uridine + NH4(+)</text>
        <dbReference type="Rhea" id="RHEA:16069"/>
        <dbReference type="ChEBI" id="CHEBI:15377"/>
        <dbReference type="ChEBI" id="CHEBI:15378"/>
        <dbReference type="ChEBI" id="CHEBI:16704"/>
        <dbReference type="ChEBI" id="CHEBI:17562"/>
        <dbReference type="ChEBI" id="CHEBI:28938"/>
        <dbReference type="EC" id="3.5.4.5"/>
    </reaction>
</comment>
<name>A0A014L637_9BACT</name>
<evidence type="ECO:0000256" key="13">
    <source>
        <dbReference type="PIRSR" id="PIRSR606262-2"/>
    </source>
</evidence>
<dbReference type="STRING" id="1188239.MOVI_5540"/>
<evidence type="ECO:0000256" key="3">
    <source>
        <dbReference type="ARBA" id="ARBA00006576"/>
    </source>
</evidence>
<evidence type="ECO:0000256" key="2">
    <source>
        <dbReference type="ARBA" id="ARBA00003949"/>
    </source>
</evidence>
<keyword evidence="6 14" id="KW-0479">Metal-binding</keyword>
<evidence type="ECO:0000259" key="16">
    <source>
        <dbReference type="PROSITE" id="PS51747"/>
    </source>
</evidence>
<gene>
    <name evidence="17" type="primary">cdd</name>
    <name evidence="17" type="ORF">MOVI_5540</name>
</gene>
<evidence type="ECO:0000256" key="15">
    <source>
        <dbReference type="RuleBase" id="RU364006"/>
    </source>
</evidence>
<dbReference type="Pfam" id="PF00383">
    <property type="entry name" value="dCMP_cyt_deam_1"/>
    <property type="match status" value="1"/>
</dbReference>
<keyword evidence="8 14" id="KW-0862">Zinc</keyword>
<protein>
    <recommendedName>
        <fullName evidence="5 15">Cytidine deaminase</fullName>
        <ecNumber evidence="4 15">3.5.4.5</ecNumber>
    </recommendedName>
    <alternativeName>
        <fullName evidence="9 15">Cytidine aminohydrolase</fullName>
    </alternativeName>
</protein>